<dbReference type="InterPro" id="IPR023795">
    <property type="entry name" value="Serpin_CS"/>
</dbReference>
<evidence type="ECO:0000256" key="1">
    <source>
        <dbReference type="ARBA" id="ARBA00009500"/>
    </source>
</evidence>
<evidence type="ECO:0000313" key="9">
    <source>
        <dbReference type="EMBL" id="DBA14691.1"/>
    </source>
</evidence>
<dbReference type="EMBL" id="DYDO01000013">
    <property type="protein sequence ID" value="DBA14691.1"/>
    <property type="molecule type" value="Genomic_DNA"/>
</dbReference>
<sequence>MRIFVFVFLSQALLCAVAFGHKSEEHHDKNADDHAKETSPLQKIAPGNIKFAYSFYTHLAEKYPKDNIFFSPLSVSLLFSMLSVGAKGQTQAQIYETLGFNMSCISEEDINKGFQQLHHFLNQPNSDLVLSSANALFIEQHTKLIEKFSEDLKNFYKSEVIPLDFKKEDKAKNQINSYVEKKTNGKIKDLLKNISPQARLVLVNTIHFKGTWVHAFDEPYTHEADLHVDENRTIKVPTMYIREEFPVAFVGQMGCVVVDVSYKGNTSAILILPGEGNLQEVERALQKVSLQAWAELMRPMEIMLLIPKFTVSNTLDLKSELSQLGVKDVFLSNADLSGITEDPNLMVSEAIHKAVLSVDEKGAEAAGVSSVVFIESSGPAIVVNRPFLITLLHKPTNTILFTGRVINPRGN</sequence>
<evidence type="ECO:0000256" key="5">
    <source>
        <dbReference type="ARBA" id="ARBA00023180"/>
    </source>
</evidence>
<evidence type="ECO:0000256" key="6">
    <source>
        <dbReference type="RuleBase" id="RU000411"/>
    </source>
</evidence>
<keyword evidence="2" id="KW-0646">Protease inhibitor</keyword>
<dbReference type="InterPro" id="IPR042185">
    <property type="entry name" value="Serpin_sf_2"/>
</dbReference>
<dbReference type="AlphaFoldDB" id="A0AAV2ZS67"/>
<comment type="similarity">
    <text evidence="1 6">Belongs to the serpin family.</text>
</comment>
<dbReference type="InterPro" id="IPR036186">
    <property type="entry name" value="Serpin_sf"/>
</dbReference>
<keyword evidence="4" id="KW-0722">Serine protease inhibitor</keyword>
<evidence type="ECO:0000256" key="2">
    <source>
        <dbReference type="ARBA" id="ARBA00022690"/>
    </source>
</evidence>
<evidence type="ECO:0000259" key="8">
    <source>
        <dbReference type="SMART" id="SM00093"/>
    </source>
</evidence>
<organism evidence="9 10">
    <name type="scientific">Pyxicephalus adspersus</name>
    <name type="common">African bullfrog</name>
    <dbReference type="NCBI Taxonomy" id="30357"/>
    <lineage>
        <taxon>Eukaryota</taxon>
        <taxon>Metazoa</taxon>
        <taxon>Chordata</taxon>
        <taxon>Craniata</taxon>
        <taxon>Vertebrata</taxon>
        <taxon>Euteleostomi</taxon>
        <taxon>Amphibia</taxon>
        <taxon>Batrachia</taxon>
        <taxon>Anura</taxon>
        <taxon>Neobatrachia</taxon>
        <taxon>Ranoidea</taxon>
        <taxon>Pyxicephalidae</taxon>
        <taxon>Pyxicephalinae</taxon>
        <taxon>Pyxicephalus</taxon>
    </lineage>
</organism>
<keyword evidence="3 7" id="KW-0732">Signal</keyword>
<proteinExistence type="inferred from homology"/>
<gene>
    <name evidence="9" type="ORF">GDO54_005623</name>
</gene>
<feature type="chain" id="PRO_5043438857" description="Serpin domain-containing protein" evidence="7">
    <location>
        <begin position="21"/>
        <end position="411"/>
    </location>
</feature>
<protein>
    <recommendedName>
        <fullName evidence="8">Serpin domain-containing protein</fullName>
    </recommendedName>
</protein>
<evidence type="ECO:0000256" key="3">
    <source>
        <dbReference type="ARBA" id="ARBA00022729"/>
    </source>
</evidence>
<name>A0AAV2ZS67_PYXAD</name>
<dbReference type="Gene3D" id="3.30.497.10">
    <property type="entry name" value="Antithrombin, subunit I, domain 2"/>
    <property type="match status" value="1"/>
</dbReference>
<evidence type="ECO:0000256" key="7">
    <source>
        <dbReference type="SAM" id="SignalP"/>
    </source>
</evidence>
<feature type="signal peptide" evidence="7">
    <location>
        <begin position="1"/>
        <end position="20"/>
    </location>
</feature>
<dbReference type="PANTHER" id="PTHR11461:SF165">
    <property type="entry name" value="ALPHA-1-ANTITRYPSIN"/>
    <property type="match status" value="1"/>
</dbReference>
<feature type="domain" description="Serpin" evidence="8">
    <location>
        <begin position="53"/>
        <end position="408"/>
    </location>
</feature>
<dbReference type="PROSITE" id="PS00284">
    <property type="entry name" value="SERPIN"/>
    <property type="match status" value="1"/>
</dbReference>
<dbReference type="Proteomes" id="UP001181693">
    <property type="component" value="Unassembled WGS sequence"/>
</dbReference>
<comment type="caution">
    <text evidence="9">The sequence shown here is derived from an EMBL/GenBank/DDBJ whole genome shotgun (WGS) entry which is preliminary data.</text>
</comment>
<dbReference type="SUPFAM" id="SSF56574">
    <property type="entry name" value="Serpins"/>
    <property type="match status" value="1"/>
</dbReference>
<accession>A0AAV2ZS67</accession>
<keyword evidence="5" id="KW-0325">Glycoprotein</keyword>
<dbReference type="GO" id="GO:0004867">
    <property type="term" value="F:serine-type endopeptidase inhibitor activity"/>
    <property type="evidence" value="ECO:0007669"/>
    <property type="project" value="UniProtKB-KW"/>
</dbReference>
<dbReference type="InterPro" id="IPR023796">
    <property type="entry name" value="Serpin_dom"/>
</dbReference>
<evidence type="ECO:0000313" key="10">
    <source>
        <dbReference type="Proteomes" id="UP001181693"/>
    </source>
</evidence>
<dbReference type="InterPro" id="IPR000215">
    <property type="entry name" value="Serpin_fam"/>
</dbReference>
<dbReference type="Gene3D" id="2.30.39.10">
    <property type="entry name" value="Alpha-1-antitrypsin, domain 1"/>
    <property type="match status" value="1"/>
</dbReference>
<dbReference type="GO" id="GO:0005615">
    <property type="term" value="C:extracellular space"/>
    <property type="evidence" value="ECO:0007669"/>
    <property type="project" value="InterPro"/>
</dbReference>
<reference evidence="9" key="1">
    <citation type="thesis" date="2020" institute="ProQuest LLC" country="789 East Eisenhower Parkway, Ann Arbor, MI, USA">
        <title>Comparative Genomics and Chromosome Evolution.</title>
        <authorList>
            <person name="Mudd A.B."/>
        </authorList>
    </citation>
    <scope>NUCLEOTIDE SEQUENCE</scope>
    <source>
        <strain evidence="9">1538</strain>
        <tissue evidence="9">Blood</tissue>
    </source>
</reference>
<keyword evidence="10" id="KW-1185">Reference proteome</keyword>
<dbReference type="InterPro" id="IPR042178">
    <property type="entry name" value="Serpin_sf_1"/>
</dbReference>
<evidence type="ECO:0000256" key="4">
    <source>
        <dbReference type="ARBA" id="ARBA00022900"/>
    </source>
</evidence>
<dbReference type="FunFam" id="3.30.497.10:FF:000001">
    <property type="entry name" value="Serine protease inhibitor"/>
    <property type="match status" value="1"/>
</dbReference>
<dbReference type="SMART" id="SM00093">
    <property type="entry name" value="SERPIN"/>
    <property type="match status" value="1"/>
</dbReference>
<dbReference type="PANTHER" id="PTHR11461">
    <property type="entry name" value="SERINE PROTEASE INHIBITOR, SERPIN"/>
    <property type="match status" value="1"/>
</dbReference>
<dbReference type="Pfam" id="PF00079">
    <property type="entry name" value="Serpin"/>
    <property type="match status" value="1"/>
</dbReference>